<comment type="caution">
    <text evidence="4">The sequence shown here is derived from an EMBL/GenBank/DDBJ whole genome shotgun (WGS) entry which is preliminary data.</text>
</comment>
<dbReference type="Gene3D" id="1.10.3210.10">
    <property type="entry name" value="Hypothetical protein af1432"/>
    <property type="match status" value="1"/>
</dbReference>
<dbReference type="InterPro" id="IPR003607">
    <property type="entry name" value="HD/PDEase_dom"/>
</dbReference>
<gene>
    <name evidence="4" type="ORF">HMPREF0179_03195</name>
</gene>
<evidence type="ECO:0000259" key="2">
    <source>
        <dbReference type="Pfam" id="PF02541"/>
    </source>
</evidence>
<sequence length="536" mass="59670">MRMSGELERTEKAIGIIDLGSNSVRLLLVRVHADGSTTILNQVKHMVRLGEGGFTHNRLQEETMARTIAVLRGLAEMCAVYETTEIIAIATAAVRDAVNGPEFIRRVQEKTGIDFTVVSGREEARLIYLGVSSGLEHSKSLRLFIDIGGGSTELIVGDSQSYVNLDSLKLGCVRLTNLFFEDNKGPVSAYTYAALQRYVRNEALHSFQRIAGFEIPEAVASSGTAQNLAEIAAALEQQDAARTGKPSTASKHVLSYDGLRRAVKELCSRTLEERKSVPGINPNRADVIIAGAAILQTIMEEQGFESVTISNRNLQNGILVDYLMRTHPQKAGSRLSAREESVLQLARFCRFEEKHSRHIAKLALELFDSARAIGLHDAPPVSRELLYYAALLHDIGIFISFANHNAHSHYLIRNTELLGFTEREIELIAALAFFHRKRPSKKIPLFLQLDEGIREEVRLLSLFLTLAERMDKSHRQIIRSARFGRTPDGELELCLRASEVCPIEIEEIGRSHKLIKKTFHTHFTLCPCLENGAPIV</sequence>
<evidence type="ECO:0000313" key="4">
    <source>
        <dbReference type="EMBL" id="EFV42986.1"/>
    </source>
</evidence>
<dbReference type="AlphaFoldDB" id="E5YAH4"/>
<feature type="domain" description="Ppx/GppA phosphatase N-terminal" evidence="2">
    <location>
        <begin position="30"/>
        <end position="324"/>
    </location>
</feature>
<dbReference type="Gene3D" id="3.30.420.40">
    <property type="match status" value="1"/>
</dbReference>
<evidence type="ECO:0000256" key="1">
    <source>
        <dbReference type="ARBA" id="ARBA00022801"/>
    </source>
</evidence>
<dbReference type="CDD" id="cd00077">
    <property type="entry name" value="HDc"/>
    <property type="match status" value="1"/>
</dbReference>
<keyword evidence="5" id="KW-1185">Reference proteome</keyword>
<dbReference type="InterPro" id="IPR030673">
    <property type="entry name" value="PyroPPase_GppA_Ppx"/>
</dbReference>
<dbReference type="Gene3D" id="3.30.420.150">
    <property type="entry name" value="Exopolyphosphatase. Domain 2"/>
    <property type="match status" value="1"/>
</dbReference>
<reference evidence="4 5" key="1">
    <citation type="submission" date="2010-10" db="EMBL/GenBank/DDBJ databases">
        <authorList>
            <consortium name="The Broad Institute Genome Sequencing Platform"/>
            <person name="Ward D."/>
            <person name="Earl A."/>
            <person name="Feldgarden M."/>
            <person name="Young S.K."/>
            <person name="Gargeya S."/>
            <person name="Zeng Q."/>
            <person name="Alvarado L."/>
            <person name="Berlin A."/>
            <person name="Bochicchio J."/>
            <person name="Chapman S.B."/>
            <person name="Chen Z."/>
            <person name="Freedman E."/>
            <person name="Gellesch M."/>
            <person name="Goldberg J."/>
            <person name="Griggs A."/>
            <person name="Gujja S."/>
            <person name="Heilman E."/>
            <person name="Heiman D."/>
            <person name="Howarth C."/>
            <person name="Mehta T."/>
            <person name="Neiman D."/>
            <person name="Pearson M."/>
            <person name="Roberts A."/>
            <person name="Saif S."/>
            <person name="Shea T."/>
            <person name="Shenoy N."/>
            <person name="Sisk P."/>
            <person name="Stolte C."/>
            <person name="Sykes S."/>
            <person name="White J."/>
            <person name="Yandava C."/>
            <person name="Allen-Vercoe E."/>
            <person name="Sibley C."/>
            <person name="Ambrose C.E."/>
            <person name="Strauss J."/>
            <person name="Daigneault M."/>
            <person name="Haas B."/>
            <person name="Nusbaum C."/>
            <person name="Birren B."/>
        </authorList>
    </citation>
    <scope>NUCLEOTIDE SEQUENCE [LARGE SCALE GENOMIC DNA]</scope>
    <source>
        <strain evidence="4 5">3_1_6</strain>
    </source>
</reference>
<evidence type="ECO:0000313" key="5">
    <source>
        <dbReference type="Proteomes" id="UP000006034"/>
    </source>
</evidence>
<dbReference type="PIRSF" id="PIRSF001267">
    <property type="entry name" value="Pyrophosphatase_GppA_Ppx"/>
    <property type="match status" value="1"/>
</dbReference>
<accession>E5YAH4</accession>
<dbReference type="PANTHER" id="PTHR30005">
    <property type="entry name" value="EXOPOLYPHOSPHATASE"/>
    <property type="match status" value="1"/>
</dbReference>
<feature type="domain" description="Ppx/GppA phosphatase C-terminal" evidence="3">
    <location>
        <begin position="338"/>
        <end position="483"/>
    </location>
</feature>
<evidence type="ECO:0000259" key="3">
    <source>
        <dbReference type="Pfam" id="PF21447"/>
    </source>
</evidence>
<dbReference type="Pfam" id="PF02541">
    <property type="entry name" value="Ppx-GppA"/>
    <property type="match status" value="1"/>
</dbReference>
<organism evidence="4 5">
    <name type="scientific">Bilophila wadsworthia (strain 3_1_6)</name>
    <dbReference type="NCBI Taxonomy" id="563192"/>
    <lineage>
        <taxon>Bacteria</taxon>
        <taxon>Pseudomonadati</taxon>
        <taxon>Thermodesulfobacteriota</taxon>
        <taxon>Desulfovibrionia</taxon>
        <taxon>Desulfovibrionales</taxon>
        <taxon>Desulfovibrionaceae</taxon>
        <taxon>Bilophila</taxon>
    </lineage>
</organism>
<proteinExistence type="predicted"/>
<dbReference type="Proteomes" id="UP000006034">
    <property type="component" value="Unassembled WGS sequence"/>
</dbReference>
<dbReference type="OrthoDB" id="9793035at2"/>
<dbReference type="EMBL" id="ADCP02000001">
    <property type="protein sequence ID" value="EFV42986.1"/>
    <property type="molecule type" value="Genomic_DNA"/>
</dbReference>
<dbReference type="PANTHER" id="PTHR30005:SF0">
    <property type="entry name" value="RETROGRADE REGULATION PROTEIN 2"/>
    <property type="match status" value="1"/>
</dbReference>
<dbReference type="InterPro" id="IPR043129">
    <property type="entry name" value="ATPase_NBD"/>
</dbReference>
<dbReference type="HOGENOM" id="CLU_025908_4_2_7"/>
<reference evidence="4 5" key="2">
    <citation type="submission" date="2013-04" db="EMBL/GenBank/DDBJ databases">
        <title>The Genome Sequence of Bilophila wadsworthia 3_1_6.</title>
        <authorList>
            <consortium name="The Broad Institute Genomics Platform"/>
            <person name="Earl A."/>
            <person name="Ward D."/>
            <person name="Feldgarden M."/>
            <person name="Gevers D."/>
            <person name="Sibley C."/>
            <person name="Strauss J."/>
            <person name="Allen-Vercoe E."/>
            <person name="Walker B."/>
            <person name="Young S."/>
            <person name="Zeng Q."/>
            <person name="Gargeya S."/>
            <person name="Fitzgerald M."/>
            <person name="Haas B."/>
            <person name="Abouelleil A."/>
            <person name="Allen A.W."/>
            <person name="Alvarado L."/>
            <person name="Arachchi H.M."/>
            <person name="Berlin A.M."/>
            <person name="Chapman S.B."/>
            <person name="Gainer-Dewar J."/>
            <person name="Goldberg J."/>
            <person name="Griggs A."/>
            <person name="Gujja S."/>
            <person name="Hansen M."/>
            <person name="Howarth C."/>
            <person name="Imamovic A."/>
            <person name="Ireland A."/>
            <person name="Larimer J."/>
            <person name="McCowan C."/>
            <person name="Murphy C."/>
            <person name="Pearson M."/>
            <person name="Poon T.W."/>
            <person name="Priest M."/>
            <person name="Roberts A."/>
            <person name="Saif S."/>
            <person name="Shea T."/>
            <person name="Sisk P."/>
            <person name="Sykes S."/>
            <person name="Wortman J."/>
            <person name="Nusbaum C."/>
            <person name="Birren B."/>
        </authorList>
    </citation>
    <scope>NUCLEOTIDE SEQUENCE [LARGE SCALE GENOMIC DNA]</scope>
    <source>
        <strain evidence="4 5">3_1_6</strain>
    </source>
</reference>
<keyword evidence="1" id="KW-0378">Hydrolase</keyword>
<dbReference type="Pfam" id="PF21447">
    <property type="entry name" value="Ppx-GppA_III"/>
    <property type="match status" value="1"/>
</dbReference>
<dbReference type="InterPro" id="IPR003695">
    <property type="entry name" value="Ppx_GppA_N"/>
</dbReference>
<dbReference type="InterPro" id="IPR048950">
    <property type="entry name" value="Ppx_GppA_C"/>
</dbReference>
<name>E5YAH4_BILW3</name>
<dbReference type="GO" id="GO:0006357">
    <property type="term" value="P:regulation of transcription by RNA polymerase II"/>
    <property type="evidence" value="ECO:0007669"/>
    <property type="project" value="TreeGrafter"/>
</dbReference>
<protein>
    <submittedName>
        <fullName evidence="4">Exopolyphosphatase</fullName>
    </submittedName>
</protein>
<dbReference type="SUPFAM" id="SSF109604">
    <property type="entry name" value="HD-domain/PDEase-like"/>
    <property type="match status" value="1"/>
</dbReference>
<dbReference type="eggNOG" id="COG0248">
    <property type="taxonomic scope" value="Bacteria"/>
</dbReference>
<dbReference type="CDD" id="cd24006">
    <property type="entry name" value="ASKHA_NBD_PPX_GppA"/>
    <property type="match status" value="1"/>
</dbReference>
<dbReference type="SUPFAM" id="SSF53067">
    <property type="entry name" value="Actin-like ATPase domain"/>
    <property type="match status" value="2"/>
</dbReference>
<dbReference type="STRING" id="563192.HMPREF0179_03195"/>
<dbReference type="GO" id="GO:0016787">
    <property type="term" value="F:hydrolase activity"/>
    <property type="evidence" value="ECO:0007669"/>
    <property type="project" value="UniProtKB-KW"/>
</dbReference>
<dbReference type="InterPro" id="IPR050273">
    <property type="entry name" value="GppA/Ppx_hydrolase"/>
</dbReference>